<dbReference type="HOGENOM" id="CLU_2293466_0_0_1"/>
<proteinExistence type="predicted"/>
<protein>
    <submittedName>
        <fullName evidence="1">Uncharacterized protein</fullName>
    </submittedName>
</protein>
<gene>
    <name evidence="1" type="ORF">M422DRAFT_276960</name>
</gene>
<name>A0A0C9UBV2_SPHS4</name>
<accession>A0A0C9UBV2</accession>
<dbReference type="AlphaFoldDB" id="A0A0C9UBV2"/>
<organism evidence="1 2">
    <name type="scientific">Sphaerobolus stellatus (strain SS14)</name>
    <dbReference type="NCBI Taxonomy" id="990650"/>
    <lineage>
        <taxon>Eukaryota</taxon>
        <taxon>Fungi</taxon>
        <taxon>Dikarya</taxon>
        <taxon>Basidiomycota</taxon>
        <taxon>Agaricomycotina</taxon>
        <taxon>Agaricomycetes</taxon>
        <taxon>Phallomycetidae</taxon>
        <taxon>Geastrales</taxon>
        <taxon>Sphaerobolaceae</taxon>
        <taxon>Sphaerobolus</taxon>
    </lineage>
</organism>
<reference evidence="1 2" key="1">
    <citation type="submission" date="2014-06" db="EMBL/GenBank/DDBJ databases">
        <title>Evolutionary Origins and Diversification of the Mycorrhizal Mutualists.</title>
        <authorList>
            <consortium name="DOE Joint Genome Institute"/>
            <consortium name="Mycorrhizal Genomics Consortium"/>
            <person name="Kohler A."/>
            <person name="Kuo A."/>
            <person name="Nagy L.G."/>
            <person name="Floudas D."/>
            <person name="Copeland A."/>
            <person name="Barry K.W."/>
            <person name="Cichocki N."/>
            <person name="Veneault-Fourrey C."/>
            <person name="LaButti K."/>
            <person name="Lindquist E.A."/>
            <person name="Lipzen A."/>
            <person name="Lundell T."/>
            <person name="Morin E."/>
            <person name="Murat C."/>
            <person name="Riley R."/>
            <person name="Ohm R."/>
            <person name="Sun H."/>
            <person name="Tunlid A."/>
            <person name="Henrissat B."/>
            <person name="Grigoriev I.V."/>
            <person name="Hibbett D.S."/>
            <person name="Martin F."/>
        </authorList>
    </citation>
    <scope>NUCLEOTIDE SEQUENCE [LARGE SCALE GENOMIC DNA]</scope>
    <source>
        <strain evidence="1 2">SS14</strain>
    </source>
</reference>
<evidence type="ECO:0000313" key="1">
    <source>
        <dbReference type="EMBL" id="KIJ22585.1"/>
    </source>
</evidence>
<sequence length="101" mass="11581">MSACSTVVPFDSLRQLLLLAFYPVVARSLFITFSGESSKYLDLFRLAYSRLHLIEETEDDMVARRWLSRYGILNPPFITVADPLYKLVEPCDCPIRDGYAL</sequence>
<keyword evidence="2" id="KW-1185">Reference proteome</keyword>
<evidence type="ECO:0000313" key="2">
    <source>
        <dbReference type="Proteomes" id="UP000054279"/>
    </source>
</evidence>
<dbReference type="EMBL" id="KN838089">
    <property type="protein sequence ID" value="KIJ22585.1"/>
    <property type="molecule type" value="Genomic_DNA"/>
</dbReference>
<dbReference type="Proteomes" id="UP000054279">
    <property type="component" value="Unassembled WGS sequence"/>
</dbReference>